<keyword evidence="2" id="KW-1133">Transmembrane helix</keyword>
<dbReference type="PANTHER" id="PTHR46825">
    <property type="entry name" value="D-ALANYL-D-ALANINE-CARBOXYPEPTIDASE/ENDOPEPTIDASE AMPH"/>
    <property type="match status" value="1"/>
</dbReference>
<accession>A0A1T0CG10</accession>
<dbReference type="InterPro" id="IPR001466">
    <property type="entry name" value="Beta-lactam-related"/>
</dbReference>
<dbReference type="GO" id="GO:0016787">
    <property type="term" value="F:hydrolase activity"/>
    <property type="evidence" value="ECO:0007669"/>
    <property type="project" value="UniProtKB-KW"/>
</dbReference>
<keyword evidence="4" id="KW-0378">Hydrolase</keyword>
<keyword evidence="2" id="KW-0812">Transmembrane</keyword>
<evidence type="ECO:0000313" key="5">
    <source>
        <dbReference type="Proteomes" id="UP000191094"/>
    </source>
</evidence>
<dbReference type="InterPro" id="IPR012338">
    <property type="entry name" value="Beta-lactam/transpept-like"/>
</dbReference>
<dbReference type="Proteomes" id="UP000191094">
    <property type="component" value="Unassembled WGS sequence"/>
</dbReference>
<evidence type="ECO:0000256" key="1">
    <source>
        <dbReference type="SAM" id="MobiDB-lite"/>
    </source>
</evidence>
<feature type="transmembrane region" description="Helical" evidence="2">
    <location>
        <begin position="13"/>
        <end position="31"/>
    </location>
</feature>
<feature type="compositionally biased region" description="Low complexity" evidence="1">
    <location>
        <begin position="334"/>
        <end position="343"/>
    </location>
</feature>
<dbReference type="EMBL" id="MUYT01000005">
    <property type="protein sequence ID" value="OOS21280.1"/>
    <property type="molecule type" value="Genomic_DNA"/>
</dbReference>
<dbReference type="STRING" id="90241.B0682_05080"/>
<evidence type="ECO:0000259" key="3">
    <source>
        <dbReference type="Pfam" id="PF00144"/>
    </source>
</evidence>
<protein>
    <submittedName>
        <fullName evidence="4">Serine hydrolase</fullName>
    </submittedName>
</protein>
<organism evidence="4 5">
    <name type="scientific">Lwoffella lincolnii</name>
    <dbReference type="NCBI Taxonomy" id="90241"/>
    <lineage>
        <taxon>Bacteria</taxon>
        <taxon>Pseudomonadati</taxon>
        <taxon>Pseudomonadota</taxon>
        <taxon>Gammaproteobacteria</taxon>
        <taxon>Moraxellales</taxon>
        <taxon>Moraxellaceae</taxon>
        <taxon>Lwoffella</taxon>
    </lineage>
</organism>
<dbReference type="InterPro" id="IPR050491">
    <property type="entry name" value="AmpC-like"/>
</dbReference>
<dbReference type="Pfam" id="PF00144">
    <property type="entry name" value="Beta-lactamase"/>
    <property type="match status" value="1"/>
</dbReference>
<feature type="domain" description="Beta-lactamase-related" evidence="3">
    <location>
        <begin position="108"/>
        <end position="404"/>
    </location>
</feature>
<name>A0A1T0CG10_9GAMM</name>
<comment type="caution">
    <text evidence="4">The sequence shown here is derived from an EMBL/GenBank/DDBJ whole genome shotgun (WGS) entry which is preliminary data.</text>
</comment>
<sequence length="418" mass="46250">MAVIFNHVTLKDMAQLSLIILLMVVFAYYYANNQARNQLWLSTYPIRAKLSLTNLSCSANSPNWMAEVLRYQTQQGDAPSNQIAYIDAQGQTHHCHNGYVDKYPLISQAVTADTRYRYASVTKLWTADATLSLIRQGKLTLDTPLVSILTQIDQPKDARVNDITIRQLLLHQGGFDRYGMFGNDMFGIGEDICPNHIDKMNDIKLNFDPGSQSSYSNLGYCLLGEVVATLNQQPHQAPSYQDSIIKQYQLNQTHLRFISNAAMEDEVFYNHVETGITGLGDIYTAFDYDGLASAAGLSGNAIDLAEQVKAMIAQPEPNVLSTGDNHACEAIKTNSHQPHGSHSNSHHGDDEKCHGYGTVAFRHAPNGSIMYYRDGALPGLRTLVLIDQKGAVVVLLSNGRGKEDGSQQLIKKIVKNLE</sequence>
<dbReference type="Gene3D" id="3.40.710.10">
    <property type="entry name" value="DD-peptidase/beta-lactamase superfamily"/>
    <property type="match status" value="1"/>
</dbReference>
<evidence type="ECO:0000313" key="4">
    <source>
        <dbReference type="EMBL" id="OOS21280.1"/>
    </source>
</evidence>
<reference evidence="4 5" key="1">
    <citation type="submission" date="2017-02" db="EMBL/GenBank/DDBJ databases">
        <title>Draft genome sequence of Moraxella lincolnii CCUG 9405T type strain.</title>
        <authorList>
            <person name="Salva-Serra F."/>
            <person name="Engstrom-Jakobsson H."/>
            <person name="Thorell K."/>
            <person name="Jaen-Luchoro D."/>
            <person name="Gonzales-Siles L."/>
            <person name="Karlsson R."/>
            <person name="Yazdan S."/>
            <person name="Boulund F."/>
            <person name="Johnning A."/>
            <person name="Engstrand L."/>
            <person name="Kristiansson E."/>
            <person name="Moore E."/>
        </authorList>
    </citation>
    <scope>NUCLEOTIDE SEQUENCE [LARGE SCALE GENOMIC DNA]</scope>
    <source>
        <strain evidence="4 5">CCUG 9405</strain>
    </source>
</reference>
<dbReference type="SUPFAM" id="SSF56601">
    <property type="entry name" value="beta-lactamase/transpeptidase-like"/>
    <property type="match status" value="1"/>
</dbReference>
<keyword evidence="2" id="KW-0472">Membrane</keyword>
<dbReference type="PANTHER" id="PTHR46825:SF9">
    <property type="entry name" value="BETA-LACTAMASE-RELATED DOMAIN-CONTAINING PROTEIN"/>
    <property type="match status" value="1"/>
</dbReference>
<dbReference type="AlphaFoldDB" id="A0A1T0CG10"/>
<evidence type="ECO:0000256" key="2">
    <source>
        <dbReference type="SAM" id="Phobius"/>
    </source>
</evidence>
<proteinExistence type="predicted"/>
<keyword evidence="5" id="KW-1185">Reference proteome</keyword>
<feature type="region of interest" description="Disordered" evidence="1">
    <location>
        <begin position="332"/>
        <end position="351"/>
    </location>
</feature>
<gene>
    <name evidence="4" type="ORF">B0682_05080</name>
</gene>